<protein>
    <submittedName>
        <fullName evidence="1">2936_t:CDS:1</fullName>
    </submittedName>
</protein>
<evidence type="ECO:0000313" key="1">
    <source>
        <dbReference type="EMBL" id="CAG8456228.1"/>
    </source>
</evidence>
<evidence type="ECO:0000313" key="2">
    <source>
        <dbReference type="Proteomes" id="UP000789860"/>
    </source>
</evidence>
<dbReference type="Proteomes" id="UP000789860">
    <property type="component" value="Unassembled WGS sequence"/>
</dbReference>
<keyword evidence="2" id="KW-1185">Reference proteome</keyword>
<accession>A0ACA9K727</accession>
<gene>
    <name evidence="1" type="ORF">SCALOS_LOCUS1412</name>
</gene>
<sequence length="70" mass="8155">MFANKICIKYKPSNPEASIAKLTEEIHIKNQKIKELEDINSKLKSINKKMKSNIIARQVLDRDMDKIIEI</sequence>
<reference evidence="1" key="1">
    <citation type="submission" date="2021-06" db="EMBL/GenBank/DDBJ databases">
        <authorList>
            <person name="Kallberg Y."/>
            <person name="Tangrot J."/>
            <person name="Rosling A."/>
        </authorList>
    </citation>
    <scope>NUCLEOTIDE SEQUENCE</scope>
    <source>
        <strain evidence="1">AU212A</strain>
    </source>
</reference>
<proteinExistence type="predicted"/>
<dbReference type="EMBL" id="CAJVPM010000962">
    <property type="protein sequence ID" value="CAG8456228.1"/>
    <property type="molecule type" value="Genomic_DNA"/>
</dbReference>
<comment type="caution">
    <text evidence="1">The sequence shown here is derived from an EMBL/GenBank/DDBJ whole genome shotgun (WGS) entry which is preliminary data.</text>
</comment>
<organism evidence="1 2">
    <name type="scientific">Scutellospora calospora</name>
    <dbReference type="NCBI Taxonomy" id="85575"/>
    <lineage>
        <taxon>Eukaryota</taxon>
        <taxon>Fungi</taxon>
        <taxon>Fungi incertae sedis</taxon>
        <taxon>Mucoromycota</taxon>
        <taxon>Glomeromycotina</taxon>
        <taxon>Glomeromycetes</taxon>
        <taxon>Diversisporales</taxon>
        <taxon>Gigasporaceae</taxon>
        <taxon>Scutellospora</taxon>
    </lineage>
</organism>
<name>A0ACA9K727_9GLOM</name>